<accession>A0A5N6JWU1</accession>
<gene>
    <name evidence="1" type="ORF">EYC80_007729</name>
</gene>
<name>A0A5N6JWU1_MONLA</name>
<keyword evidence="2" id="KW-1185">Reference proteome</keyword>
<dbReference type="Proteomes" id="UP000326757">
    <property type="component" value="Unassembled WGS sequence"/>
</dbReference>
<evidence type="ECO:0000313" key="1">
    <source>
        <dbReference type="EMBL" id="KAB8293414.1"/>
    </source>
</evidence>
<sequence length="120" mass="13534">MSSQDKNRGYRSSNLQTTLEYRRRLSIWSTCASHHTGFLLSFQYAEEILSRISFCVAAPPTSNIRHSIRRAQRKPTPRSTMARTHLRMRGPHALPNLQSAKGLPVLQTPLLRIGQAVPPG</sequence>
<dbReference type="EMBL" id="VIGI01000012">
    <property type="protein sequence ID" value="KAB8293414.1"/>
    <property type="molecule type" value="Genomic_DNA"/>
</dbReference>
<evidence type="ECO:0000313" key="2">
    <source>
        <dbReference type="Proteomes" id="UP000326757"/>
    </source>
</evidence>
<dbReference type="OrthoDB" id="17458at2759"/>
<protein>
    <submittedName>
        <fullName evidence="1">Uncharacterized protein</fullName>
    </submittedName>
</protein>
<reference evidence="1 2" key="1">
    <citation type="submission" date="2019-06" db="EMBL/GenBank/DDBJ databases">
        <title>Genome Sequence of the Brown Rot Fungal Pathogen Monilinia laxa.</title>
        <authorList>
            <person name="De Miccolis Angelini R.M."/>
            <person name="Landi L."/>
            <person name="Abate D."/>
            <person name="Pollastro S."/>
            <person name="Romanazzi G."/>
            <person name="Faretra F."/>
        </authorList>
    </citation>
    <scope>NUCLEOTIDE SEQUENCE [LARGE SCALE GENOMIC DNA]</scope>
    <source>
        <strain evidence="1 2">Mlax316</strain>
    </source>
</reference>
<dbReference type="AlphaFoldDB" id="A0A5N6JWU1"/>
<organism evidence="1 2">
    <name type="scientific">Monilinia laxa</name>
    <name type="common">Brown rot fungus</name>
    <name type="synonym">Sclerotinia laxa</name>
    <dbReference type="NCBI Taxonomy" id="61186"/>
    <lineage>
        <taxon>Eukaryota</taxon>
        <taxon>Fungi</taxon>
        <taxon>Dikarya</taxon>
        <taxon>Ascomycota</taxon>
        <taxon>Pezizomycotina</taxon>
        <taxon>Leotiomycetes</taxon>
        <taxon>Helotiales</taxon>
        <taxon>Sclerotiniaceae</taxon>
        <taxon>Monilinia</taxon>
    </lineage>
</organism>
<proteinExistence type="predicted"/>
<comment type="caution">
    <text evidence="1">The sequence shown here is derived from an EMBL/GenBank/DDBJ whole genome shotgun (WGS) entry which is preliminary data.</text>
</comment>